<accession>A0ABT2CSQ2</accession>
<evidence type="ECO:0000313" key="3">
    <source>
        <dbReference type="Proteomes" id="UP001204621"/>
    </source>
</evidence>
<keyword evidence="1" id="KW-0812">Transmembrane</keyword>
<sequence length="456" mass="48661">MSSPVNAAVASPMPAWGKTALLVGLLFIGCWGAAILYWRITDRMPTAGELAFCLVGAPLLVTSGVWLSRRMLEQRATPSPASAPVAASAAGDRGLLILDSALRLPCGSSAEEVYAAIRSNKARPDLDRELLDDDGFPVMTARCALADDESLRDEIAEWMAANGLANAEFIDEHWRALVLATQVVDDLASAIGTKTQTLHLQAIAPEDWTCVQRRAAGAWMVNVIIQTGWPADRITQGSEATGSERLAEILNRLAVSGETAVLTMVVAFASNVGDQTVARWSEDRTLFTSSNSNGRIPGEGAAGLLVSDLLHAPEQTALPHAVLHQVEEDRRDTAADNLRNTDSKLLTDLAVRAIDRAQLKATELAAIVSDTGHRPNRVLEMMALASAISSELDTSEDVIRTGAACCDCSAVPSLAAVILAQHCACKQQKPIAWASNEDAMWRAVAIVRPEVVQSSE</sequence>
<proteinExistence type="predicted"/>
<dbReference type="Proteomes" id="UP001204621">
    <property type="component" value="Unassembled WGS sequence"/>
</dbReference>
<dbReference type="SUPFAM" id="SSF53901">
    <property type="entry name" value="Thiolase-like"/>
    <property type="match status" value="1"/>
</dbReference>
<dbReference type="EMBL" id="JANUGU010000001">
    <property type="protein sequence ID" value="MCS0657017.1"/>
    <property type="molecule type" value="Genomic_DNA"/>
</dbReference>
<reference evidence="2 3" key="1">
    <citation type="submission" date="2022-08" db="EMBL/GenBank/DDBJ databases">
        <title>Reclassification of Massilia species as members of the genera Telluria, Duganella, Pseudoduganella, Mokoshia gen. nov. and Zemynaea gen. nov. using orthogonal and non-orthogonal genome-based approaches.</title>
        <authorList>
            <person name="Bowman J.P."/>
        </authorList>
    </citation>
    <scope>NUCLEOTIDE SEQUENCE [LARGE SCALE GENOMIC DNA]</scope>
    <source>
        <strain evidence="2 3">JCM 31606</strain>
    </source>
</reference>
<feature type="transmembrane region" description="Helical" evidence="1">
    <location>
        <begin position="20"/>
        <end position="38"/>
    </location>
</feature>
<dbReference type="InterPro" id="IPR016039">
    <property type="entry name" value="Thiolase-like"/>
</dbReference>
<gene>
    <name evidence="2" type="ORF">NX778_02945</name>
</gene>
<organism evidence="2 3">
    <name type="scientific">Massilia terrae</name>
    <dbReference type="NCBI Taxonomy" id="1811224"/>
    <lineage>
        <taxon>Bacteria</taxon>
        <taxon>Pseudomonadati</taxon>
        <taxon>Pseudomonadota</taxon>
        <taxon>Betaproteobacteria</taxon>
        <taxon>Burkholderiales</taxon>
        <taxon>Oxalobacteraceae</taxon>
        <taxon>Telluria group</taxon>
        <taxon>Massilia</taxon>
    </lineage>
</organism>
<evidence type="ECO:0000313" key="2">
    <source>
        <dbReference type="EMBL" id="MCS0657017.1"/>
    </source>
</evidence>
<protein>
    <recommendedName>
        <fullName evidence="4">Transmembrane protein</fullName>
    </recommendedName>
</protein>
<evidence type="ECO:0000256" key="1">
    <source>
        <dbReference type="SAM" id="Phobius"/>
    </source>
</evidence>
<feature type="transmembrane region" description="Helical" evidence="1">
    <location>
        <begin position="50"/>
        <end position="68"/>
    </location>
</feature>
<keyword evidence="1" id="KW-1133">Transmembrane helix</keyword>
<comment type="caution">
    <text evidence="2">The sequence shown here is derived from an EMBL/GenBank/DDBJ whole genome shotgun (WGS) entry which is preliminary data.</text>
</comment>
<name>A0ABT2CSQ2_9BURK</name>
<dbReference type="RefSeq" id="WP_258810184.1">
    <property type="nucleotide sequence ID" value="NZ_JANUGU010000001.1"/>
</dbReference>
<keyword evidence="1" id="KW-0472">Membrane</keyword>
<keyword evidence="3" id="KW-1185">Reference proteome</keyword>
<evidence type="ECO:0008006" key="4">
    <source>
        <dbReference type="Google" id="ProtNLM"/>
    </source>
</evidence>